<evidence type="ECO:0008006" key="4">
    <source>
        <dbReference type="Google" id="ProtNLM"/>
    </source>
</evidence>
<accession>A0A448XFK0</accession>
<dbReference type="AlphaFoldDB" id="A0A448XFK0"/>
<keyword evidence="1" id="KW-0732">Signal</keyword>
<keyword evidence="3" id="KW-1185">Reference proteome</keyword>
<gene>
    <name evidence="2" type="ORF">PXEA_LOCUS28991</name>
</gene>
<evidence type="ECO:0000256" key="1">
    <source>
        <dbReference type="SAM" id="SignalP"/>
    </source>
</evidence>
<protein>
    <recommendedName>
        <fullName evidence="4">Secreted protein</fullName>
    </recommendedName>
</protein>
<dbReference type="EMBL" id="CAAALY010250087">
    <property type="protein sequence ID" value="VEL35551.1"/>
    <property type="molecule type" value="Genomic_DNA"/>
</dbReference>
<sequence length="107" mass="11886">MRWNKFVCGLLFCLPFTPLLYVTFECAVVATGRLVRACCSCADSSEGLSLKDRVQCHHLHHLHRLQMAISSARALLLSRRLSNGFPSCRPPSLAPLVHTSLGPLRLD</sequence>
<feature type="chain" id="PRO_5019163552" description="Secreted protein" evidence="1">
    <location>
        <begin position="22"/>
        <end position="107"/>
    </location>
</feature>
<dbReference type="Proteomes" id="UP000784294">
    <property type="component" value="Unassembled WGS sequence"/>
</dbReference>
<organism evidence="2 3">
    <name type="scientific">Protopolystoma xenopodis</name>
    <dbReference type="NCBI Taxonomy" id="117903"/>
    <lineage>
        <taxon>Eukaryota</taxon>
        <taxon>Metazoa</taxon>
        <taxon>Spiralia</taxon>
        <taxon>Lophotrochozoa</taxon>
        <taxon>Platyhelminthes</taxon>
        <taxon>Monogenea</taxon>
        <taxon>Polyopisthocotylea</taxon>
        <taxon>Polystomatidea</taxon>
        <taxon>Polystomatidae</taxon>
        <taxon>Protopolystoma</taxon>
    </lineage>
</organism>
<feature type="signal peptide" evidence="1">
    <location>
        <begin position="1"/>
        <end position="21"/>
    </location>
</feature>
<evidence type="ECO:0000313" key="2">
    <source>
        <dbReference type="EMBL" id="VEL35551.1"/>
    </source>
</evidence>
<name>A0A448XFK0_9PLAT</name>
<reference evidence="2" key="1">
    <citation type="submission" date="2018-11" db="EMBL/GenBank/DDBJ databases">
        <authorList>
            <consortium name="Pathogen Informatics"/>
        </authorList>
    </citation>
    <scope>NUCLEOTIDE SEQUENCE</scope>
</reference>
<comment type="caution">
    <text evidence="2">The sequence shown here is derived from an EMBL/GenBank/DDBJ whole genome shotgun (WGS) entry which is preliminary data.</text>
</comment>
<evidence type="ECO:0000313" key="3">
    <source>
        <dbReference type="Proteomes" id="UP000784294"/>
    </source>
</evidence>
<proteinExistence type="predicted"/>